<reference evidence="10" key="1">
    <citation type="journal article" date="2021" name="Antonie Van Leeuwenhoek">
        <title>Draft genome and description of Waterburya agarophytonicola gen. nov. sp. nov. (Pleurocapsales, Cyanobacteria): a seaweed symbiont.</title>
        <authorList>
            <person name="Bonthond G."/>
            <person name="Shalygin S."/>
            <person name="Bayer T."/>
            <person name="Weinberger F."/>
        </authorList>
    </citation>
    <scope>NUCLEOTIDE SEQUENCE</scope>
    <source>
        <strain evidence="10">KI4</strain>
    </source>
</reference>
<feature type="domain" description="HAMP" evidence="8">
    <location>
        <begin position="364"/>
        <end position="416"/>
    </location>
</feature>
<evidence type="ECO:0000256" key="6">
    <source>
        <dbReference type="SAM" id="Coils"/>
    </source>
</evidence>
<evidence type="ECO:0000256" key="7">
    <source>
        <dbReference type="SAM" id="Phobius"/>
    </source>
</evidence>
<dbReference type="GO" id="GO:0007165">
    <property type="term" value="P:signal transduction"/>
    <property type="evidence" value="ECO:0007669"/>
    <property type="project" value="InterPro"/>
</dbReference>
<dbReference type="InterPro" id="IPR000160">
    <property type="entry name" value="GGDEF_dom"/>
</dbReference>
<keyword evidence="4 7" id="KW-1133">Transmembrane helix</keyword>
<dbReference type="CDD" id="cd12913">
    <property type="entry name" value="PDC1_MCP_like"/>
    <property type="match status" value="1"/>
</dbReference>
<gene>
    <name evidence="10" type="ORF">I4641_16020</name>
</gene>
<dbReference type="SUPFAM" id="SSF55073">
    <property type="entry name" value="Nucleotide cyclase"/>
    <property type="match status" value="1"/>
</dbReference>
<dbReference type="Gene3D" id="6.10.340.10">
    <property type="match status" value="1"/>
</dbReference>
<keyword evidence="3 7" id="KW-0812">Transmembrane</keyword>
<dbReference type="GO" id="GO:0052621">
    <property type="term" value="F:diguanylate cyclase activity"/>
    <property type="evidence" value="ECO:0007669"/>
    <property type="project" value="TreeGrafter"/>
</dbReference>
<dbReference type="SMART" id="SM00267">
    <property type="entry name" value="GGDEF"/>
    <property type="match status" value="1"/>
</dbReference>
<dbReference type="InterPro" id="IPR043128">
    <property type="entry name" value="Rev_trsase/Diguanyl_cyclase"/>
</dbReference>
<dbReference type="InterPro" id="IPR029151">
    <property type="entry name" value="Sensor-like_sf"/>
</dbReference>
<dbReference type="Pfam" id="PF02743">
    <property type="entry name" value="dCache_1"/>
    <property type="match status" value="1"/>
</dbReference>
<dbReference type="RefSeq" id="WP_229641579.1">
    <property type="nucleotide sequence ID" value="NZ_JADWDC010000044.1"/>
</dbReference>
<keyword evidence="5 7" id="KW-0472">Membrane</keyword>
<dbReference type="Gene3D" id="3.30.70.270">
    <property type="match status" value="1"/>
</dbReference>
<sequence length="621" mass="70284">MNRAIRGNKISLRQILIASLISQVLVAVGLTGYFSWKNGRKTVEDLALRLSREVTSHTQKHVANYLNTPSTFLKINRVFNNLQRLDLNNQQDLQDIFWQQAKINPEINTLYFGSETGDFVEIELKDPPKLSIRNLDTAPYWETYRLDEQGKATTLLEKKPYDPRQRPWYRAAIEHGDLIWSPIYLFADPPVLGITPAIPLKDVKSNKIKGVMAIDLTLEDISQFLNSLKISDSGRAFIIEKSGKMVATSTGNSLIRRNALGNERLHYSDTSDLLIEATGAFIETKLNYFKDIEHTQQIIFKFEGNRHFVQVASLEGYPGLDWLMVTVIPESDFMSYIRTNTYMTLLLSSLALISAIFLGAIANRLIINSVTRISDVAKAISSGQVLAIERQPKIKELAVVTESINSMALQLKASARNIENLESQWEQRVEETTKNLRQVNLELNRLANIDSLTQIYNRYYFDLALKQLWQESIAERGVISLIMCDVDNFKLYNDTYGHLMGDECLKQVARKIYSSVNRDRDIAARYGGEEFVVILPRTNGEGAIQVSNNIRNALIQLNIPHETSTVTDRVTISCGVACIVPNPNCSAYKLIQDADTALYRAKQRGKNCSVLAEQKYEGQQS</sequence>
<dbReference type="FunFam" id="3.30.70.270:FF:000001">
    <property type="entry name" value="Diguanylate cyclase domain protein"/>
    <property type="match status" value="1"/>
</dbReference>
<name>A0A964FIH5_9CYAN</name>
<dbReference type="InterPro" id="IPR003660">
    <property type="entry name" value="HAMP_dom"/>
</dbReference>
<dbReference type="InterPro" id="IPR033479">
    <property type="entry name" value="dCache_1"/>
</dbReference>
<dbReference type="GO" id="GO:0043709">
    <property type="term" value="P:cell adhesion involved in single-species biofilm formation"/>
    <property type="evidence" value="ECO:0007669"/>
    <property type="project" value="TreeGrafter"/>
</dbReference>
<dbReference type="NCBIfam" id="TIGR00254">
    <property type="entry name" value="GGDEF"/>
    <property type="match status" value="1"/>
</dbReference>
<dbReference type="AlphaFoldDB" id="A0A964FIH5"/>
<dbReference type="PANTHER" id="PTHR45138:SF9">
    <property type="entry name" value="DIGUANYLATE CYCLASE DGCM-RELATED"/>
    <property type="match status" value="1"/>
</dbReference>
<evidence type="ECO:0000256" key="1">
    <source>
        <dbReference type="ARBA" id="ARBA00004651"/>
    </source>
</evidence>
<dbReference type="PROSITE" id="PS50885">
    <property type="entry name" value="HAMP"/>
    <property type="match status" value="1"/>
</dbReference>
<dbReference type="GO" id="GO:0005886">
    <property type="term" value="C:plasma membrane"/>
    <property type="evidence" value="ECO:0007669"/>
    <property type="project" value="UniProtKB-SubCell"/>
</dbReference>
<dbReference type="EMBL" id="JADWDC010000044">
    <property type="protein sequence ID" value="MCC0178484.1"/>
    <property type="molecule type" value="Genomic_DNA"/>
</dbReference>
<evidence type="ECO:0000256" key="4">
    <source>
        <dbReference type="ARBA" id="ARBA00022989"/>
    </source>
</evidence>
<keyword evidence="2" id="KW-1003">Cell membrane</keyword>
<dbReference type="PANTHER" id="PTHR45138">
    <property type="entry name" value="REGULATORY COMPONENTS OF SENSORY TRANSDUCTION SYSTEM"/>
    <property type="match status" value="1"/>
</dbReference>
<evidence type="ECO:0000313" key="11">
    <source>
        <dbReference type="Proteomes" id="UP000729733"/>
    </source>
</evidence>
<dbReference type="PROSITE" id="PS50887">
    <property type="entry name" value="GGDEF"/>
    <property type="match status" value="1"/>
</dbReference>
<comment type="caution">
    <text evidence="10">The sequence shown here is derived from an EMBL/GenBank/DDBJ whole genome shotgun (WGS) entry which is preliminary data.</text>
</comment>
<accession>A0A964FIH5</accession>
<evidence type="ECO:0000313" key="10">
    <source>
        <dbReference type="EMBL" id="MCC0178484.1"/>
    </source>
</evidence>
<evidence type="ECO:0000259" key="8">
    <source>
        <dbReference type="PROSITE" id="PS50885"/>
    </source>
</evidence>
<protein>
    <submittedName>
        <fullName evidence="10">Diguanylate cyclase</fullName>
    </submittedName>
</protein>
<proteinExistence type="predicted"/>
<dbReference type="InterPro" id="IPR050469">
    <property type="entry name" value="Diguanylate_Cyclase"/>
</dbReference>
<dbReference type="CDD" id="cd01949">
    <property type="entry name" value="GGDEF"/>
    <property type="match status" value="1"/>
</dbReference>
<dbReference type="Pfam" id="PF00990">
    <property type="entry name" value="GGDEF"/>
    <property type="match status" value="1"/>
</dbReference>
<dbReference type="Proteomes" id="UP000729733">
    <property type="component" value="Unassembled WGS sequence"/>
</dbReference>
<dbReference type="InterPro" id="IPR029787">
    <property type="entry name" value="Nucleotide_cyclase"/>
</dbReference>
<comment type="subcellular location">
    <subcellularLocation>
        <location evidence="1">Cell membrane</location>
        <topology evidence="1">Multi-pass membrane protein</topology>
    </subcellularLocation>
</comment>
<organism evidence="10 11">
    <name type="scientific">Waterburya agarophytonicola KI4</name>
    <dbReference type="NCBI Taxonomy" id="2874699"/>
    <lineage>
        <taxon>Bacteria</taxon>
        <taxon>Bacillati</taxon>
        <taxon>Cyanobacteriota</taxon>
        <taxon>Cyanophyceae</taxon>
        <taxon>Pleurocapsales</taxon>
        <taxon>Hyellaceae</taxon>
        <taxon>Waterburya</taxon>
        <taxon>Waterburya agarophytonicola</taxon>
    </lineage>
</organism>
<keyword evidence="11" id="KW-1185">Reference proteome</keyword>
<dbReference type="GO" id="GO:1902201">
    <property type="term" value="P:negative regulation of bacterial-type flagellum-dependent cell motility"/>
    <property type="evidence" value="ECO:0007669"/>
    <property type="project" value="TreeGrafter"/>
</dbReference>
<feature type="transmembrane region" description="Helical" evidence="7">
    <location>
        <begin position="12"/>
        <end position="36"/>
    </location>
</feature>
<keyword evidence="6" id="KW-0175">Coiled coil</keyword>
<evidence type="ECO:0000259" key="9">
    <source>
        <dbReference type="PROSITE" id="PS50887"/>
    </source>
</evidence>
<evidence type="ECO:0000256" key="3">
    <source>
        <dbReference type="ARBA" id="ARBA00022692"/>
    </source>
</evidence>
<evidence type="ECO:0000256" key="2">
    <source>
        <dbReference type="ARBA" id="ARBA00022475"/>
    </source>
</evidence>
<feature type="coiled-coil region" evidence="6">
    <location>
        <begin position="404"/>
        <end position="449"/>
    </location>
</feature>
<feature type="transmembrane region" description="Helical" evidence="7">
    <location>
        <begin position="342"/>
        <end position="362"/>
    </location>
</feature>
<dbReference type="Gene3D" id="3.30.450.20">
    <property type="entry name" value="PAS domain"/>
    <property type="match status" value="1"/>
</dbReference>
<evidence type="ECO:0000256" key="5">
    <source>
        <dbReference type="ARBA" id="ARBA00023136"/>
    </source>
</evidence>
<dbReference type="SUPFAM" id="SSF103190">
    <property type="entry name" value="Sensory domain-like"/>
    <property type="match status" value="1"/>
</dbReference>
<feature type="domain" description="GGDEF" evidence="9">
    <location>
        <begin position="477"/>
        <end position="614"/>
    </location>
</feature>